<dbReference type="CDD" id="cd02674">
    <property type="entry name" value="Peptidase_C19R"/>
    <property type="match status" value="1"/>
</dbReference>
<reference evidence="18" key="1">
    <citation type="submission" date="2021-03" db="EMBL/GenBank/DDBJ databases">
        <title>Chromosome level genome of the anhydrobiotic midge Polypedilum vanderplanki.</title>
        <authorList>
            <person name="Yoshida Y."/>
            <person name="Kikawada T."/>
            <person name="Gusev O."/>
        </authorList>
    </citation>
    <scope>NUCLEOTIDE SEQUENCE</scope>
    <source>
        <strain evidence="18">NIAS01</strain>
        <tissue evidence="18">Whole body or cell culture</tissue>
    </source>
</reference>
<proteinExistence type="inferred from homology"/>
<dbReference type="InterPro" id="IPR013083">
    <property type="entry name" value="Znf_RING/FYVE/PHD"/>
</dbReference>
<dbReference type="GO" id="GO:0016579">
    <property type="term" value="P:protein deubiquitination"/>
    <property type="evidence" value="ECO:0007669"/>
    <property type="project" value="InterPro"/>
</dbReference>
<dbReference type="InterPro" id="IPR028889">
    <property type="entry name" value="USP"/>
</dbReference>
<dbReference type="Pfam" id="PF02148">
    <property type="entry name" value="zf-UBP"/>
    <property type="match status" value="1"/>
</dbReference>
<dbReference type="GO" id="GO:0008270">
    <property type="term" value="F:zinc ion binding"/>
    <property type="evidence" value="ECO:0007669"/>
    <property type="project" value="UniProtKB-KW"/>
</dbReference>
<dbReference type="SMART" id="SM00695">
    <property type="entry name" value="DUSP"/>
    <property type="match status" value="2"/>
</dbReference>
<dbReference type="PANTHER" id="PTHR21646:SF86">
    <property type="entry name" value="UBIQUITIN CARBOXYL-TERMINAL HYDROLASE"/>
    <property type="match status" value="1"/>
</dbReference>
<dbReference type="PROSITE" id="PS50235">
    <property type="entry name" value="USP_3"/>
    <property type="match status" value="1"/>
</dbReference>
<feature type="domain" description="DUSP" evidence="17">
    <location>
        <begin position="745"/>
        <end position="850"/>
    </location>
</feature>
<dbReference type="Gene3D" id="3.30.2230.10">
    <property type="entry name" value="DUSP-like"/>
    <property type="match status" value="2"/>
</dbReference>
<keyword evidence="11" id="KW-0862">Zinc</keyword>
<dbReference type="InterPro" id="IPR001394">
    <property type="entry name" value="Peptidase_C19_UCH"/>
</dbReference>
<feature type="compositionally biased region" description="Polar residues" evidence="14">
    <location>
        <begin position="357"/>
        <end position="378"/>
    </location>
</feature>
<evidence type="ECO:0000259" key="16">
    <source>
        <dbReference type="PROSITE" id="PS50271"/>
    </source>
</evidence>
<dbReference type="Proteomes" id="UP001107558">
    <property type="component" value="Chromosome 1"/>
</dbReference>
<feature type="compositionally biased region" description="Basic residues" evidence="14">
    <location>
        <begin position="1068"/>
        <end position="1079"/>
    </location>
</feature>
<sequence>MSRHSCPHLQNIVQTSAADLCLQKKGKLCMAKDCFQQGPNLWLCLQQQCLFIGCSDKHNDHSTLHFESNRNHCIQMNLSSQRVWCYLCESEVFLQNQNRYHQQRVNSFDSNDSARRIFQYSDRGSNGGGDRNYDSSEFDDDEVDLHGPQLNGLVGLKNVANTCYMNSAIQALSNSPPLTGYFLECGNIVQHSISRSKIGLAKSYHRLIRDMWLNQRRGYIVPDEIIRGISTIHPMFRGYQQHDTQEFLRCFMDQLHEELKEVTPPPPENYHKIEEEMNVDSSPCPSPSLSLSQSEAEEYETCDSGVSEQSSLSDEMTHNNTNRNSKVNARSTTPPINLSQRSATGSIGTLGSSILSNRTGSNTSLTSQSGCQSPQQKTENSTKVIHRSIISDIFDGKLLSSVQCLTCDRVSTREETFQDLSLPIPHKDYLAVLHQTQNSNNSLNSSLGINNSISSNVNGSCTDVVYQVQDSWMWWFWNWFRSWFWGPAVTLHDCMAAFFSADELKGDNMYSCEKCNKLRNGVKFSRVLALPEMLCVHLKRFRHDLSYSSKISSPVIFPLTGLDMRQYLHKDCKSKISTYDLTAVICHHGTVGSGHYICYAKHHPTERWFEYDDQTVTQVSAETVQNCEAYVLFYQKQNPLMQNVRAQAQEILNSVPYTYPASSDIKFFISKQWLNRFNTFAEPGPIDNWSILCQHGNLLPNKAANLSDLLVALPQALWEYLYSQYGGGPVTNYAIECDTCKTRAEDLQRRQKSELLLFSELRDEFQYQDNSSMLFAISMAWFRKWQAFARCETTEEPGPINNTTIALQSDTLPIRNVRPGSDYAQINLKLWKFFHNIYGGGPEIVLRGASEFIKVEKETDLADTTENLSLNDDENENDSTIEMNDSQVTVIEQNGNDEHVIKENGEIVDEIEEENAKPTIIKEATSILKPAKTVSFEDTKDLSESDIDENSVNHMNDDKIIKSTITIHEHNNGGGDGRIRRNKKTKTFVKPIIDSHRRRREHSHLFGAEGKIRYIPDEDSINNNNSVGENATQKVKRNGVDTISSDEDDNDEEVAELTAKSEHEKQRWNKKKSKSIRMK</sequence>
<dbReference type="InterPro" id="IPR035927">
    <property type="entry name" value="DUSP-like_sf"/>
</dbReference>
<feature type="domain" description="USP" evidence="15">
    <location>
        <begin position="154"/>
        <end position="637"/>
    </location>
</feature>
<keyword evidence="7" id="KW-0254">Endocytosis</keyword>
<dbReference type="PROSITE" id="PS50271">
    <property type="entry name" value="ZF_UBP"/>
    <property type="match status" value="1"/>
</dbReference>
<dbReference type="GO" id="GO:0005813">
    <property type="term" value="C:centrosome"/>
    <property type="evidence" value="ECO:0007669"/>
    <property type="project" value="UniProtKB-SubCell"/>
</dbReference>
<comment type="catalytic activity">
    <reaction evidence="1">
        <text>Thiol-dependent hydrolysis of ester, thioester, amide, peptide and isopeptide bonds formed by the C-terminal Gly of ubiquitin (a 76-residue protein attached to proteins as an intracellular targeting signal).</text>
        <dbReference type="EC" id="3.4.19.12"/>
    </reaction>
</comment>
<evidence type="ECO:0000256" key="13">
    <source>
        <dbReference type="PROSITE-ProRule" id="PRU00502"/>
    </source>
</evidence>
<dbReference type="Gene3D" id="3.30.40.10">
    <property type="entry name" value="Zinc/RING finger domain, C3HC4 (zinc finger)"/>
    <property type="match status" value="1"/>
</dbReference>
<accession>A0A9J6CCZ1</accession>
<dbReference type="EC" id="3.4.19.12" evidence="5"/>
<evidence type="ECO:0000256" key="9">
    <source>
        <dbReference type="ARBA" id="ARBA00022737"/>
    </source>
</evidence>
<dbReference type="Gene3D" id="3.90.70.10">
    <property type="entry name" value="Cysteine proteinases"/>
    <property type="match status" value="1"/>
</dbReference>
<name>A0A9J6CCZ1_POLVA</name>
<feature type="compositionally biased region" description="Polar residues" evidence="14">
    <location>
        <begin position="304"/>
        <end position="343"/>
    </location>
</feature>
<feature type="domain" description="DUSP" evidence="17">
    <location>
        <begin position="639"/>
        <end position="737"/>
    </location>
</feature>
<dbReference type="GO" id="GO:0006897">
    <property type="term" value="P:endocytosis"/>
    <property type="evidence" value="ECO:0007669"/>
    <property type="project" value="UniProtKB-KW"/>
</dbReference>
<feature type="domain" description="UBP-type" evidence="16">
    <location>
        <begin position="4"/>
        <end position="111"/>
    </location>
</feature>
<keyword evidence="8" id="KW-0479">Metal-binding</keyword>
<evidence type="ECO:0000313" key="18">
    <source>
        <dbReference type="EMBL" id="KAG5679922.1"/>
    </source>
</evidence>
<evidence type="ECO:0000259" key="15">
    <source>
        <dbReference type="PROSITE" id="PS50235"/>
    </source>
</evidence>
<dbReference type="EMBL" id="JADBJN010000001">
    <property type="protein sequence ID" value="KAG5679922.1"/>
    <property type="molecule type" value="Genomic_DNA"/>
</dbReference>
<feature type="region of interest" description="Disordered" evidence="14">
    <location>
        <begin position="1017"/>
        <end position="1079"/>
    </location>
</feature>
<feature type="region of interest" description="Disordered" evidence="14">
    <location>
        <begin position="277"/>
        <end position="296"/>
    </location>
</feature>
<dbReference type="SUPFAM" id="SSF143791">
    <property type="entry name" value="DUSP-like"/>
    <property type="match status" value="2"/>
</dbReference>
<comment type="similarity">
    <text evidence="4">Belongs to the peptidase C19 family. USP20/USP33 subfamily.</text>
</comment>
<dbReference type="Pfam" id="PF00443">
    <property type="entry name" value="UCH"/>
    <property type="match status" value="1"/>
</dbReference>
<dbReference type="InterPro" id="IPR001607">
    <property type="entry name" value="Znf_UBP"/>
</dbReference>
<keyword evidence="10 13" id="KW-0863">Zinc-finger</keyword>
<dbReference type="SUPFAM" id="SSF54001">
    <property type="entry name" value="Cysteine proteinases"/>
    <property type="match status" value="1"/>
</dbReference>
<organism evidence="18 19">
    <name type="scientific">Polypedilum vanderplanki</name>
    <name type="common">Sleeping chironomid midge</name>
    <dbReference type="NCBI Taxonomy" id="319348"/>
    <lineage>
        <taxon>Eukaryota</taxon>
        <taxon>Metazoa</taxon>
        <taxon>Ecdysozoa</taxon>
        <taxon>Arthropoda</taxon>
        <taxon>Hexapoda</taxon>
        <taxon>Insecta</taxon>
        <taxon>Pterygota</taxon>
        <taxon>Neoptera</taxon>
        <taxon>Endopterygota</taxon>
        <taxon>Diptera</taxon>
        <taxon>Nematocera</taxon>
        <taxon>Chironomoidea</taxon>
        <taxon>Chironomidae</taxon>
        <taxon>Chironominae</taxon>
        <taxon>Polypedilum</taxon>
        <taxon>Polypedilum</taxon>
    </lineage>
</organism>
<keyword evidence="9" id="KW-0677">Repeat</keyword>
<dbReference type="InterPro" id="IPR018200">
    <property type="entry name" value="USP_CS"/>
</dbReference>
<feature type="compositionally biased region" description="Low complexity" evidence="14">
    <location>
        <begin position="281"/>
        <end position="294"/>
    </location>
</feature>
<evidence type="ECO:0000256" key="12">
    <source>
        <dbReference type="ARBA" id="ARBA00023212"/>
    </source>
</evidence>
<feature type="compositionally biased region" description="Acidic residues" evidence="14">
    <location>
        <begin position="1044"/>
        <end position="1055"/>
    </location>
</feature>
<protein>
    <recommendedName>
        <fullName evidence="5">ubiquitinyl hydrolase 1</fullName>
        <ecNumber evidence="5">3.4.19.12</ecNumber>
    </recommendedName>
</protein>
<evidence type="ECO:0000256" key="3">
    <source>
        <dbReference type="ARBA" id="ARBA00004556"/>
    </source>
</evidence>
<evidence type="ECO:0000256" key="6">
    <source>
        <dbReference type="ARBA" id="ARBA00022490"/>
    </source>
</evidence>
<keyword evidence="6" id="KW-0963">Cytoplasm</keyword>
<evidence type="ECO:0000256" key="2">
    <source>
        <dbReference type="ARBA" id="ARBA00004300"/>
    </source>
</evidence>
<evidence type="ECO:0000256" key="7">
    <source>
        <dbReference type="ARBA" id="ARBA00022583"/>
    </source>
</evidence>
<evidence type="ECO:0000256" key="1">
    <source>
        <dbReference type="ARBA" id="ARBA00000707"/>
    </source>
</evidence>
<feature type="compositionally biased region" description="Polar residues" evidence="14">
    <location>
        <begin position="1021"/>
        <end position="1033"/>
    </location>
</feature>
<dbReference type="PROSITE" id="PS00973">
    <property type="entry name" value="USP_2"/>
    <property type="match status" value="1"/>
</dbReference>
<keyword evidence="19" id="KW-1185">Reference proteome</keyword>
<dbReference type="InterPro" id="IPR050185">
    <property type="entry name" value="Ub_carboxyl-term_hydrolase"/>
</dbReference>
<dbReference type="Pfam" id="PF06337">
    <property type="entry name" value="DUSP"/>
    <property type="match status" value="2"/>
</dbReference>
<comment type="subcellular location">
    <subcellularLocation>
        <location evidence="2">Cytoplasm</location>
        <location evidence="2">Cytoskeleton</location>
        <location evidence="2">Microtubule organizing center</location>
        <location evidence="2">Centrosome</location>
    </subcellularLocation>
    <subcellularLocation>
        <location evidence="3">Cytoplasm</location>
        <location evidence="3">Perinuclear region</location>
    </subcellularLocation>
</comment>
<evidence type="ECO:0000256" key="8">
    <source>
        <dbReference type="ARBA" id="ARBA00022723"/>
    </source>
</evidence>
<dbReference type="AlphaFoldDB" id="A0A9J6CCZ1"/>
<dbReference type="InterPro" id="IPR038765">
    <property type="entry name" value="Papain-like_cys_pep_sf"/>
</dbReference>
<gene>
    <name evidence="18" type="ORF">PVAND_009458</name>
</gene>
<keyword evidence="12" id="KW-0206">Cytoskeleton</keyword>
<evidence type="ECO:0000256" key="11">
    <source>
        <dbReference type="ARBA" id="ARBA00022833"/>
    </source>
</evidence>
<dbReference type="InterPro" id="IPR006615">
    <property type="entry name" value="Pept_C19_DUSP"/>
</dbReference>
<dbReference type="PROSITE" id="PS00972">
    <property type="entry name" value="USP_1"/>
    <property type="match status" value="1"/>
</dbReference>
<evidence type="ECO:0000259" key="17">
    <source>
        <dbReference type="PROSITE" id="PS51283"/>
    </source>
</evidence>
<dbReference type="PROSITE" id="PS51283">
    <property type="entry name" value="DUSP"/>
    <property type="match status" value="2"/>
</dbReference>
<dbReference type="SUPFAM" id="SSF57850">
    <property type="entry name" value="RING/U-box"/>
    <property type="match status" value="1"/>
</dbReference>
<evidence type="ECO:0000313" key="19">
    <source>
        <dbReference type="Proteomes" id="UP001107558"/>
    </source>
</evidence>
<dbReference type="GO" id="GO:0004843">
    <property type="term" value="F:cysteine-type deubiquitinase activity"/>
    <property type="evidence" value="ECO:0007669"/>
    <property type="project" value="UniProtKB-EC"/>
</dbReference>
<feature type="region of interest" description="Disordered" evidence="14">
    <location>
        <begin position="119"/>
        <end position="140"/>
    </location>
</feature>
<evidence type="ECO:0000256" key="4">
    <source>
        <dbReference type="ARBA" id="ARBA00008269"/>
    </source>
</evidence>
<dbReference type="PANTHER" id="PTHR21646">
    <property type="entry name" value="UBIQUITIN CARBOXYL-TERMINAL HYDROLASE"/>
    <property type="match status" value="1"/>
</dbReference>
<evidence type="ECO:0000256" key="10">
    <source>
        <dbReference type="ARBA" id="ARBA00022771"/>
    </source>
</evidence>
<evidence type="ECO:0000256" key="14">
    <source>
        <dbReference type="SAM" id="MobiDB-lite"/>
    </source>
</evidence>
<feature type="region of interest" description="Disordered" evidence="14">
    <location>
        <begin position="302"/>
        <end position="378"/>
    </location>
</feature>
<feature type="compositionally biased region" description="Low complexity" evidence="14">
    <location>
        <begin position="344"/>
        <end position="356"/>
    </location>
</feature>
<dbReference type="GO" id="GO:0048471">
    <property type="term" value="C:perinuclear region of cytoplasm"/>
    <property type="evidence" value="ECO:0007669"/>
    <property type="project" value="UniProtKB-SubCell"/>
</dbReference>
<comment type="caution">
    <text evidence="18">The sequence shown here is derived from an EMBL/GenBank/DDBJ whole genome shotgun (WGS) entry which is preliminary data.</text>
</comment>
<evidence type="ECO:0000256" key="5">
    <source>
        <dbReference type="ARBA" id="ARBA00012759"/>
    </source>
</evidence>
<dbReference type="OrthoDB" id="73004at2759"/>